<gene>
    <name evidence="2" type="ORF">DCAR_010505</name>
</gene>
<evidence type="ECO:0000256" key="1">
    <source>
        <dbReference type="PROSITE-ProRule" id="PRU00023"/>
    </source>
</evidence>
<comment type="caution">
    <text evidence="2">The sequence shown here is derived from an EMBL/GenBank/DDBJ whole genome shotgun (WGS) entry which is preliminary data.</text>
</comment>
<dbReference type="PROSITE" id="PS50088">
    <property type="entry name" value="ANK_REPEAT"/>
    <property type="match status" value="1"/>
</dbReference>
<protein>
    <submittedName>
        <fullName evidence="2">Uncharacterized protein</fullName>
    </submittedName>
</protein>
<feature type="repeat" description="ANK" evidence="1">
    <location>
        <begin position="131"/>
        <end position="163"/>
    </location>
</feature>
<dbReference type="Gramene" id="KZN01751">
    <property type="protein sequence ID" value="KZN01751"/>
    <property type="gene ID" value="DCAR_010505"/>
</dbReference>
<proteinExistence type="predicted"/>
<accession>A0A162AJB9</accession>
<name>A0A162AJB9_DAUCS</name>
<dbReference type="Pfam" id="PF00023">
    <property type="entry name" value="Ank"/>
    <property type="match status" value="1"/>
</dbReference>
<dbReference type="AlphaFoldDB" id="A0A162AJB9"/>
<sequence length="171" mass="19327">MTTLPSRIYRIIKSSTELYFYPYVYHIQAAHSIYTWVTEGHCCPILLLYWWWELRPINAWFSPAGKLTPLHHDPHHNILAQVRMESSEKFCSAALEMKKNSLHAEYLPANPDASILEPNEHGRDVNAADHTGQIALHWSAVRGAVQVAEILLQEGASVGAPDIVICMDITP</sequence>
<dbReference type="InterPro" id="IPR002110">
    <property type="entry name" value="Ankyrin_rpt"/>
</dbReference>
<dbReference type="PROSITE" id="PS50297">
    <property type="entry name" value="ANK_REP_REGION"/>
    <property type="match status" value="1"/>
</dbReference>
<dbReference type="EMBL" id="LNRQ01000003">
    <property type="protein sequence ID" value="KZN01751.1"/>
    <property type="molecule type" value="Genomic_DNA"/>
</dbReference>
<keyword evidence="1" id="KW-0040">ANK repeat</keyword>
<dbReference type="STRING" id="79200.A0A162AJB9"/>
<dbReference type="InterPro" id="IPR014710">
    <property type="entry name" value="RmlC-like_jellyroll"/>
</dbReference>
<dbReference type="Gene3D" id="2.60.120.10">
    <property type="entry name" value="Jelly Rolls"/>
    <property type="match status" value="1"/>
</dbReference>
<organism evidence="2">
    <name type="scientific">Daucus carota subsp. sativus</name>
    <name type="common">Carrot</name>
    <dbReference type="NCBI Taxonomy" id="79200"/>
    <lineage>
        <taxon>Eukaryota</taxon>
        <taxon>Viridiplantae</taxon>
        <taxon>Streptophyta</taxon>
        <taxon>Embryophyta</taxon>
        <taxon>Tracheophyta</taxon>
        <taxon>Spermatophyta</taxon>
        <taxon>Magnoliopsida</taxon>
        <taxon>eudicotyledons</taxon>
        <taxon>Gunneridae</taxon>
        <taxon>Pentapetalae</taxon>
        <taxon>asterids</taxon>
        <taxon>campanulids</taxon>
        <taxon>Apiales</taxon>
        <taxon>Apiaceae</taxon>
        <taxon>Apioideae</taxon>
        <taxon>Scandiceae</taxon>
        <taxon>Daucinae</taxon>
        <taxon>Daucus</taxon>
        <taxon>Daucus sect. Daucus</taxon>
    </lineage>
</organism>
<dbReference type="SUPFAM" id="SSF48403">
    <property type="entry name" value="Ankyrin repeat"/>
    <property type="match status" value="1"/>
</dbReference>
<dbReference type="InterPro" id="IPR036770">
    <property type="entry name" value="Ankyrin_rpt-contain_sf"/>
</dbReference>
<dbReference type="SUPFAM" id="SSF51197">
    <property type="entry name" value="Clavaminate synthase-like"/>
    <property type="match status" value="1"/>
</dbReference>
<dbReference type="Gene3D" id="1.25.40.20">
    <property type="entry name" value="Ankyrin repeat-containing domain"/>
    <property type="match status" value="1"/>
</dbReference>
<reference evidence="2" key="1">
    <citation type="journal article" date="2016" name="Nat. Genet.">
        <title>A high-quality carrot genome assembly provides new insights into carotenoid accumulation and asterid genome evolution.</title>
        <authorList>
            <person name="Iorizzo M."/>
            <person name="Ellison S."/>
            <person name="Senalik D."/>
            <person name="Zeng P."/>
            <person name="Satapoomin P."/>
            <person name="Huang J."/>
            <person name="Bowman M."/>
            <person name="Iovene M."/>
            <person name="Sanseverino W."/>
            <person name="Cavagnaro P."/>
            <person name="Yildiz M."/>
            <person name="Macko-Podgorni A."/>
            <person name="Moranska E."/>
            <person name="Grzebelus E."/>
            <person name="Grzebelus D."/>
            <person name="Ashrafi H."/>
            <person name="Zheng Z."/>
            <person name="Cheng S."/>
            <person name="Spooner D."/>
            <person name="Van Deynze A."/>
            <person name="Simon P."/>
        </authorList>
    </citation>
    <scope>NUCLEOTIDE SEQUENCE [LARGE SCALE GENOMIC DNA]</scope>
    <source>
        <tissue evidence="2">Leaf</tissue>
    </source>
</reference>
<evidence type="ECO:0000313" key="2">
    <source>
        <dbReference type="EMBL" id="KZN01751.1"/>
    </source>
</evidence>